<dbReference type="SMART" id="SM00504">
    <property type="entry name" value="Ubox"/>
    <property type="match status" value="1"/>
</dbReference>
<evidence type="ECO:0000313" key="13">
    <source>
        <dbReference type="EMBL" id="JAC64433.1"/>
    </source>
</evidence>
<keyword evidence="7" id="KW-0963">Cytoplasm</keyword>
<evidence type="ECO:0000256" key="6">
    <source>
        <dbReference type="ARBA" id="ARBA00012483"/>
    </source>
</evidence>
<accession>A0A061QXI9</accession>
<dbReference type="InterPro" id="IPR003613">
    <property type="entry name" value="Ubox_domain"/>
</dbReference>
<evidence type="ECO:0000256" key="8">
    <source>
        <dbReference type="ARBA" id="ARBA00022679"/>
    </source>
</evidence>
<dbReference type="AlphaFoldDB" id="A0A061QXI9"/>
<comment type="pathway">
    <text evidence="4">Protein modification; protein ubiquitination.</text>
</comment>
<evidence type="ECO:0000256" key="11">
    <source>
        <dbReference type="SAM" id="MobiDB-lite"/>
    </source>
</evidence>
<dbReference type="GO" id="GO:0034450">
    <property type="term" value="F:ubiquitin-ubiquitin ligase activity"/>
    <property type="evidence" value="ECO:0007669"/>
    <property type="project" value="InterPro"/>
</dbReference>
<evidence type="ECO:0000256" key="3">
    <source>
        <dbReference type="ARBA" id="ARBA00004496"/>
    </source>
</evidence>
<dbReference type="GO" id="GO:0036503">
    <property type="term" value="P:ERAD pathway"/>
    <property type="evidence" value="ECO:0007669"/>
    <property type="project" value="InterPro"/>
</dbReference>
<dbReference type="InterPro" id="IPR019474">
    <property type="entry name" value="Ub_conjug_fac_E4_core"/>
</dbReference>
<comment type="catalytic activity">
    <reaction evidence="1">
        <text>S-ubiquitinyl-[E2 ubiquitin-conjugating enzyme]-L-cysteine + [acceptor protein]-L-lysine = [E2 ubiquitin-conjugating enzyme]-L-cysteine + N(6)-ubiquitinyl-[acceptor protein]-L-lysine.</text>
        <dbReference type="EC" id="2.3.2.27"/>
    </reaction>
</comment>
<protein>
    <recommendedName>
        <fullName evidence="6">RING-type E3 ubiquitin transferase</fullName>
        <ecNumber evidence="6">2.3.2.27</ecNumber>
    </recommendedName>
</protein>
<dbReference type="GO" id="GO:0005737">
    <property type="term" value="C:cytoplasm"/>
    <property type="evidence" value="ECO:0007669"/>
    <property type="project" value="UniProtKB-SubCell"/>
</dbReference>
<dbReference type="Pfam" id="PF04564">
    <property type="entry name" value="U-box"/>
    <property type="match status" value="1"/>
</dbReference>
<dbReference type="GO" id="GO:0000151">
    <property type="term" value="C:ubiquitin ligase complex"/>
    <property type="evidence" value="ECO:0007669"/>
    <property type="project" value="InterPro"/>
</dbReference>
<organism evidence="13">
    <name type="scientific">Tetraselmis sp. GSL018</name>
    <dbReference type="NCBI Taxonomy" id="582737"/>
    <lineage>
        <taxon>Eukaryota</taxon>
        <taxon>Viridiplantae</taxon>
        <taxon>Chlorophyta</taxon>
        <taxon>core chlorophytes</taxon>
        <taxon>Chlorodendrophyceae</taxon>
        <taxon>Chlorodendrales</taxon>
        <taxon>Chlorodendraceae</taxon>
        <taxon>Tetraselmis</taxon>
    </lineage>
</organism>
<evidence type="ECO:0000256" key="2">
    <source>
        <dbReference type="ARBA" id="ARBA00004123"/>
    </source>
</evidence>
<gene>
    <name evidence="13" type="primary">UFD2</name>
    <name evidence="13" type="ORF">TSPGSL018_18319</name>
</gene>
<dbReference type="PANTHER" id="PTHR13931:SF2">
    <property type="entry name" value="UBIQUITIN CONJUGATION FACTOR E4 B"/>
    <property type="match status" value="1"/>
</dbReference>
<dbReference type="PROSITE" id="PS51698">
    <property type="entry name" value="U_BOX"/>
    <property type="match status" value="1"/>
</dbReference>
<evidence type="ECO:0000256" key="4">
    <source>
        <dbReference type="ARBA" id="ARBA00004906"/>
    </source>
</evidence>
<keyword evidence="8" id="KW-0808">Transferase</keyword>
<evidence type="ECO:0000256" key="7">
    <source>
        <dbReference type="ARBA" id="ARBA00022490"/>
    </source>
</evidence>
<keyword evidence="10" id="KW-0539">Nucleus</keyword>
<dbReference type="SUPFAM" id="SSF57850">
    <property type="entry name" value="RING/U-box"/>
    <property type="match status" value="1"/>
</dbReference>
<sequence>MISADHRQYLSGALTNVFLFSLESSKQGSAGSPPVVLLADLAEELRTEAGAESSSPLLLDEENLERVLWARLSFLPPGYPQTPLMYLLGCYQRASQEIRAAGSLKDPGLQKSITDALIYGKQLVVSYVGLMLTMDMFPQPPEAQRRGAAQLLDAMQAEATPGSSVVPMPAGFLEQWAARFADENLGDMLQPMVAELARRVRMMSMLGEFQPQLQALCRLLEVKPLARCFASLPDFLPEGLDNGRKVQDRTVFGAFFNISVIPDMHLLPLGILQQPDIRQMCFSNLENRRQADLLASLQSIRSCSATLHAGLHAAVHALLKSKDTRQAMMRWLQEAIRLNAERGKMQIDFKVAASHSFFCNLCAVLLKLCEPFVDPSTGKAWQRLDVRYITSGNTSVEFSGDTKLGASADEEAEWVEQRRRGSEAGNSAPEYHFIADAFFMTARGLHLGFVKVMAESMMQAMDMHRLQRDLTEMEASLGRMEPGSQQHSVLGERVRRYKAAVSKHNEIRLCYEAVLNDEPVLRSILAYYRLMASWLLRLACPAVAQGRRAELPLPSPPPMEFRTLPEYFVEDLVETLLFVSRVSPQILEIGRVEEFISFIVVFLGSHEYIKNPYLRSRLSEALMLLLPQDKMDSGRRAAPRRSHVSSAISGLLENDPMVLKYLVPSLLRLYVDVEHTGRNTEFYEKFNIRHNIGEILEYTWNVPKHREAWKREAEKDEGRGLYLQFANMLINDSIYLLDESLKQLPQMREIETAMADESAWTALSQQERQEREQTLQSSGRALRDFLSLSGICVQTLCYSTEEITKPFLLPEMIDRLAGMLNYFLLYLTGPERRKLRIKDPEKYGFRPRELLMQICKVYINLYNADRDREFIAAVARDDRSYRKEMFPEAVAVLKDCALLPPDGLDCLIRLSADVEEAAQKGAEEEEELGDIPDDFLDPIYATLMKDPVILPSSRQVTDRAIITRHLLSDPIDPFNRQPLKAEDLIPHTELKEKIDAWIAEHRARKKPKDAAPIGADAPPSAMEH</sequence>
<evidence type="ECO:0000259" key="12">
    <source>
        <dbReference type="PROSITE" id="PS51698"/>
    </source>
</evidence>
<dbReference type="Gene3D" id="3.30.40.10">
    <property type="entry name" value="Zinc/RING finger domain, C3HC4 (zinc finger)"/>
    <property type="match status" value="1"/>
</dbReference>
<dbReference type="GO" id="GO:0005634">
    <property type="term" value="C:nucleus"/>
    <property type="evidence" value="ECO:0007669"/>
    <property type="project" value="UniProtKB-SubCell"/>
</dbReference>
<dbReference type="PANTHER" id="PTHR13931">
    <property type="entry name" value="UBIQUITINATION FACTOR E4"/>
    <property type="match status" value="1"/>
</dbReference>
<evidence type="ECO:0000256" key="1">
    <source>
        <dbReference type="ARBA" id="ARBA00000900"/>
    </source>
</evidence>
<feature type="domain" description="U-box" evidence="12">
    <location>
        <begin position="930"/>
        <end position="1004"/>
    </location>
</feature>
<dbReference type="CDD" id="cd16658">
    <property type="entry name" value="RING-Ubox_UBE4B"/>
    <property type="match status" value="1"/>
</dbReference>
<name>A0A061QXI9_9CHLO</name>
<comment type="similarity">
    <text evidence="5">Belongs to the ubiquitin conjugation factor E4 family.</text>
</comment>
<reference evidence="13" key="1">
    <citation type="submission" date="2014-05" db="EMBL/GenBank/DDBJ databases">
        <title>The transcriptome of the halophilic microalga Tetraselmis sp. GSL018 isolated from the Great Salt Lake, Utah.</title>
        <authorList>
            <person name="Jinkerson R.E."/>
            <person name="D'Adamo S."/>
            <person name="Posewitz M.C."/>
        </authorList>
    </citation>
    <scope>NUCLEOTIDE SEQUENCE</scope>
    <source>
        <strain evidence="13">GSL018</strain>
    </source>
</reference>
<feature type="region of interest" description="Disordered" evidence="11">
    <location>
        <begin position="1002"/>
        <end position="1024"/>
    </location>
</feature>
<dbReference type="EC" id="2.3.2.27" evidence="6"/>
<dbReference type="GO" id="GO:0006511">
    <property type="term" value="P:ubiquitin-dependent protein catabolic process"/>
    <property type="evidence" value="ECO:0007669"/>
    <property type="project" value="InterPro"/>
</dbReference>
<dbReference type="FunFam" id="3.30.40.10:FF:000055">
    <property type="entry name" value="Ubiquitin conjugation factor e4 a"/>
    <property type="match status" value="1"/>
</dbReference>
<evidence type="ECO:0000256" key="9">
    <source>
        <dbReference type="ARBA" id="ARBA00022786"/>
    </source>
</evidence>
<dbReference type="GO" id="GO:0000209">
    <property type="term" value="P:protein polyubiquitination"/>
    <property type="evidence" value="ECO:0007669"/>
    <property type="project" value="TreeGrafter"/>
</dbReference>
<dbReference type="InterPro" id="IPR013083">
    <property type="entry name" value="Znf_RING/FYVE/PHD"/>
</dbReference>
<dbReference type="EMBL" id="GBEZ01022408">
    <property type="protein sequence ID" value="JAC64433.1"/>
    <property type="molecule type" value="Transcribed_RNA"/>
</dbReference>
<dbReference type="InterPro" id="IPR045132">
    <property type="entry name" value="UBE4"/>
</dbReference>
<proteinExistence type="inferred from homology"/>
<evidence type="ECO:0000256" key="10">
    <source>
        <dbReference type="ARBA" id="ARBA00023242"/>
    </source>
</evidence>
<dbReference type="UniPathway" id="UPA00143"/>
<evidence type="ECO:0000256" key="5">
    <source>
        <dbReference type="ARBA" id="ARBA00007434"/>
    </source>
</evidence>
<keyword evidence="9" id="KW-0833">Ubl conjugation pathway</keyword>
<dbReference type="Pfam" id="PF10408">
    <property type="entry name" value="Ufd2P_core"/>
    <property type="match status" value="1"/>
</dbReference>
<comment type="subcellular location">
    <subcellularLocation>
        <location evidence="3">Cytoplasm</location>
    </subcellularLocation>
    <subcellularLocation>
        <location evidence="2">Nucleus</location>
    </subcellularLocation>
</comment>